<dbReference type="KEGG" id="sgr:SGR_4000"/>
<gene>
    <name evidence="2" type="ordered locus">SGR_4000</name>
</gene>
<dbReference type="Proteomes" id="UP000001685">
    <property type="component" value="Chromosome"/>
</dbReference>
<reference evidence="3" key="1">
    <citation type="journal article" date="2008" name="J. Bacteriol.">
        <title>Genome sequence of the streptomycin-producing microorganism Streptomyces griseus IFO 13350.</title>
        <authorList>
            <person name="Ohnishi Y."/>
            <person name="Ishikawa J."/>
            <person name="Hara H."/>
            <person name="Suzuki H."/>
            <person name="Ikenoya M."/>
            <person name="Ikeda H."/>
            <person name="Yamashita A."/>
            <person name="Hattori M."/>
            <person name="Horinouchi S."/>
        </authorList>
    </citation>
    <scope>NUCLEOTIDE SEQUENCE [LARGE SCALE GENOMIC DNA]</scope>
    <source>
        <strain evidence="3">JCM 4626 / NBRC 13350</strain>
    </source>
</reference>
<evidence type="ECO:0000313" key="3">
    <source>
        <dbReference type="Proteomes" id="UP000001685"/>
    </source>
</evidence>
<keyword evidence="1" id="KW-0812">Transmembrane</keyword>
<evidence type="ECO:0000313" key="2">
    <source>
        <dbReference type="EMBL" id="BAG20829.1"/>
    </source>
</evidence>
<protein>
    <submittedName>
        <fullName evidence="2">Uncharacterized protein</fullName>
    </submittedName>
</protein>
<sequence length="92" mass="9539">MPGCRPGAAGPGVRHWRLDDGTGAGVADKKRSYLDTPGYTAFLGAVALWAAASSGNEPYVRVLAGVSAAAAALHLGFVLFRRARDRRSAAGR</sequence>
<feature type="transmembrane region" description="Helical" evidence="1">
    <location>
        <begin position="58"/>
        <end position="80"/>
    </location>
</feature>
<organism evidence="2 3">
    <name type="scientific">Streptomyces griseus subsp. griseus (strain JCM 4626 / CBS 651.72 / NBRC 13350 / KCC S-0626 / ISP 5235)</name>
    <dbReference type="NCBI Taxonomy" id="455632"/>
    <lineage>
        <taxon>Bacteria</taxon>
        <taxon>Bacillati</taxon>
        <taxon>Actinomycetota</taxon>
        <taxon>Actinomycetes</taxon>
        <taxon>Kitasatosporales</taxon>
        <taxon>Streptomycetaceae</taxon>
        <taxon>Streptomyces</taxon>
    </lineage>
</organism>
<name>B1VS75_STRGG</name>
<accession>B1VS75</accession>
<proteinExistence type="predicted"/>
<dbReference type="HOGENOM" id="CLU_2588231_0_0_11"/>
<keyword evidence="1" id="KW-1133">Transmembrane helix</keyword>
<evidence type="ECO:0000256" key="1">
    <source>
        <dbReference type="SAM" id="Phobius"/>
    </source>
</evidence>
<dbReference type="AlphaFoldDB" id="B1VS75"/>
<dbReference type="EMBL" id="AP009493">
    <property type="protein sequence ID" value="BAG20829.1"/>
    <property type="molecule type" value="Genomic_DNA"/>
</dbReference>
<keyword evidence="1" id="KW-0472">Membrane</keyword>